<accession>A0A7S2BJY9</accession>
<sequence length="121" mass="13678">MTSITTDMVGQVESQRAGEQVKVLPFNKSGRSAQVADRAIAFGMHIKWVQLDEGDDEFNPEKDTYELIVKEQTGLEIVVSGQLMAWDHPNHSRRNYKLFPGSEVLLKDTYELLDTLHVKGC</sequence>
<evidence type="ECO:0000313" key="1">
    <source>
        <dbReference type="EMBL" id="CAD9399261.1"/>
    </source>
</evidence>
<name>A0A7S2BJY9_9STRA</name>
<organism evidence="1">
    <name type="scientific">Octactis speculum</name>
    <dbReference type="NCBI Taxonomy" id="3111310"/>
    <lineage>
        <taxon>Eukaryota</taxon>
        <taxon>Sar</taxon>
        <taxon>Stramenopiles</taxon>
        <taxon>Ochrophyta</taxon>
        <taxon>Dictyochophyceae</taxon>
        <taxon>Dictyochales</taxon>
        <taxon>Dictyochaceae</taxon>
        <taxon>Octactis</taxon>
    </lineage>
</organism>
<gene>
    <name evidence="1" type="ORF">DSPE1174_LOCUS8195</name>
</gene>
<protein>
    <submittedName>
        <fullName evidence="1">Uncharacterized protein</fullName>
    </submittedName>
</protein>
<dbReference type="AlphaFoldDB" id="A0A7S2BJY9"/>
<reference evidence="1" key="1">
    <citation type="submission" date="2021-01" db="EMBL/GenBank/DDBJ databases">
        <authorList>
            <person name="Corre E."/>
            <person name="Pelletier E."/>
            <person name="Niang G."/>
            <person name="Scheremetjew M."/>
            <person name="Finn R."/>
            <person name="Kale V."/>
            <person name="Holt S."/>
            <person name="Cochrane G."/>
            <person name="Meng A."/>
            <person name="Brown T."/>
            <person name="Cohen L."/>
        </authorList>
    </citation>
    <scope>NUCLEOTIDE SEQUENCE</scope>
    <source>
        <strain evidence="1">CCMP1381</strain>
    </source>
</reference>
<proteinExistence type="predicted"/>
<dbReference type="EMBL" id="HBGS01015685">
    <property type="protein sequence ID" value="CAD9399261.1"/>
    <property type="molecule type" value="Transcribed_RNA"/>
</dbReference>